<dbReference type="PANTHER" id="PTHR30417">
    <property type="entry name" value="N-ACETYLMURAMOYL-L-ALANINE AMIDASE AMID"/>
    <property type="match status" value="1"/>
</dbReference>
<dbReference type="Gene3D" id="3.40.80.10">
    <property type="entry name" value="Peptidoglycan recognition protein-like"/>
    <property type="match status" value="1"/>
</dbReference>
<dbReference type="EMBL" id="RRUE01000001">
    <property type="protein sequence ID" value="RRN44757.1"/>
    <property type="molecule type" value="Genomic_DNA"/>
</dbReference>
<evidence type="ECO:0000256" key="11">
    <source>
        <dbReference type="ARBA" id="ARBA00039257"/>
    </source>
</evidence>
<comment type="cofactor">
    <cofactor evidence="2">
        <name>Zn(2+)</name>
        <dbReference type="ChEBI" id="CHEBI:29105"/>
    </cofactor>
</comment>
<dbReference type="NCBIfam" id="NF008758">
    <property type="entry name" value="PRK11789.1"/>
    <property type="match status" value="1"/>
</dbReference>
<dbReference type="GO" id="GO:0005737">
    <property type="term" value="C:cytoplasm"/>
    <property type="evidence" value="ECO:0007669"/>
    <property type="project" value="UniProtKB-SubCell"/>
</dbReference>
<protein>
    <recommendedName>
        <fullName evidence="11">1,6-anhydro-N-acetylmuramyl-L-alanine amidase AmpD</fullName>
        <ecNumber evidence="5">3.5.1.28</ecNumber>
    </recommendedName>
    <alternativeName>
        <fullName evidence="12">N-acetylmuramoyl-L-alanine amidase</fullName>
    </alternativeName>
</protein>
<dbReference type="GO" id="GO:0046872">
    <property type="term" value="F:metal ion binding"/>
    <property type="evidence" value="ECO:0007669"/>
    <property type="project" value="UniProtKB-KW"/>
</dbReference>
<comment type="similarity">
    <text evidence="4">Belongs to the N-acetylmuramoyl-L-alanine amidase 2 family.</text>
</comment>
<dbReference type="InterPro" id="IPR051206">
    <property type="entry name" value="NAMLAA_amidase_2"/>
</dbReference>
<evidence type="ECO:0000313" key="14">
    <source>
        <dbReference type="EMBL" id="RRN44757.1"/>
    </source>
</evidence>
<keyword evidence="9" id="KW-0862">Zinc</keyword>
<dbReference type="Pfam" id="PF01510">
    <property type="entry name" value="Amidase_2"/>
    <property type="match status" value="1"/>
</dbReference>
<dbReference type="RefSeq" id="WP_125094173.1">
    <property type="nucleotide sequence ID" value="NZ_RRUE01000001.1"/>
</dbReference>
<evidence type="ECO:0000256" key="6">
    <source>
        <dbReference type="ARBA" id="ARBA00022490"/>
    </source>
</evidence>
<evidence type="ECO:0000256" key="10">
    <source>
        <dbReference type="ARBA" id="ARBA00023316"/>
    </source>
</evidence>
<dbReference type="AlphaFoldDB" id="A0A426FQ03"/>
<evidence type="ECO:0000256" key="3">
    <source>
        <dbReference type="ARBA" id="ARBA00004496"/>
    </source>
</evidence>
<keyword evidence="10" id="KW-0961">Cell wall biogenesis/degradation</keyword>
<evidence type="ECO:0000313" key="15">
    <source>
        <dbReference type="Proteomes" id="UP000270261"/>
    </source>
</evidence>
<comment type="catalytic activity">
    <reaction evidence="1">
        <text>Hydrolyzes the link between N-acetylmuramoyl residues and L-amino acid residues in certain cell-wall glycopeptides.</text>
        <dbReference type="EC" id="3.5.1.28"/>
    </reaction>
</comment>
<dbReference type="GO" id="GO:0009254">
    <property type="term" value="P:peptidoglycan turnover"/>
    <property type="evidence" value="ECO:0007669"/>
    <property type="project" value="TreeGrafter"/>
</dbReference>
<dbReference type="GO" id="GO:0009253">
    <property type="term" value="P:peptidoglycan catabolic process"/>
    <property type="evidence" value="ECO:0007669"/>
    <property type="project" value="InterPro"/>
</dbReference>
<accession>A0A426FQ03</accession>
<keyword evidence="7" id="KW-0479">Metal-binding</keyword>
<comment type="subcellular location">
    <subcellularLocation>
        <location evidence="3">Cytoplasm</location>
    </subcellularLocation>
</comment>
<evidence type="ECO:0000256" key="9">
    <source>
        <dbReference type="ARBA" id="ARBA00022833"/>
    </source>
</evidence>
<dbReference type="SUPFAM" id="SSF55846">
    <property type="entry name" value="N-acetylmuramoyl-L-alanine amidase-like"/>
    <property type="match status" value="1"/>
</dbReference>
<evidence type="ECO:0000256" key="2">
    <source>
        <dbReference type="ARBA" id="ARBA00001947"/>
    </source>
</evidence>
<feature type="domain" description="N-acetylmuramoyl-L-alanine amidase" evidence="13">
    <location>
        <begin position="30"/>
        <end position="178"/>
    </location>
</feature>
<evidence type="ECO:0000256" key="5">
    <source>
        <dbReference type="ARBA" id="ARBA00011901"/>
    </source>
</evidence>
<gene>
    <name evidence="14" type="primary">ampD</name>
    <name evidence="14" type="ORF">EHV23_00175</name>
</gene>
<evidence type="ECO:0000256" key="1">
    <source>
        <dbReference type="ARBA" id="ARBA00001561"/>
    </source>
</evidence>
<keyword evidence="15" id="KW-1185">Reference proteome</keyword>
<dbReference type="PANTHER" id="PTHR30417:SF4">
    <property type="entry name" value="1,6-ANHYDRO-N-ACETYLMURAMYL-L-ALANINE AMIDASE AMPD"/>
    <property type="match status" value="1"/>
</dbReference>
<keyword evidence="8" id="KW-0378">Hydrolase</keyword>
<dbReference type="InterPro" id="IPR002502">
    <property type="entry name" value="Amidase_domain"/>
</dbReference>
<keyword evidence="6" id="KW-0963">Cytoplasm</keyword>
<dbReference type="GO" id="GO:0071555">
    <property type="term" value="P:cell wall organization"/>
    <property type="evidence" value="ECO:0007669"/>
    <property type="project" value="UniProtKB-KW"/>
</dbReference>
<evidence type="ECO:0000256" key="8">
    <source>
        <dbReference type="ARBA" id="ARBA00022801"/>
    </source>
</evidence>
<name>A0A426FQ03_9BURK</name>
<dbReference type="SMART" id="SM00644">
    <property type="entry name" value="Ami_2"/>
    <property type="match status" value="1"/>
</dbReference>
<dbReference type="EC" id="3.5.1.28" evidence="5"/>
<evidence type="ECO:0000256" key="12">
    <source>
        <dbReference type="ARBA" id="ARBA00042615"/>
    </source>
</evidence>
<evidence type="ECO:0000256" key="7">
    <source>
        <dbReference type="ARBA" id="ARBA00022723"/>
    </source>
</evidence>
<reference evidence="14 15" key="1">
    <citation type="submission" date="2018-11" db="EMBL/GenBank/DDBJ databases">
        <title>Genome sequencing of Lautropia sp. KCOM 2505 (= ChDC F240).</title>
        <authorList>
            <person name="Kook J.-K."/>
            <person name="Park S.-N."/>
            <person name="Lim Y.K."/>
        </authorList>
    </citation>
    <scope>NUCLEOTIDE SEQUENCE [LARGE SCALE GENOMIC DNA]</scope>
    <source>
        <strain evidence="14 15">KCOM 2505</strain>
    </source>
</reference>
<sequence>MNDQDHIQYRDGVPPHCPAPWLPGMRIIDSPNFDERPPGTVIDTVILHYISLPPEHFSGDAVARLFTNSLDASAHPGFAGLEGLRVSSHFFLRRHGGLVQFVPPEKRAWHAGVSRLLDRERCNDFSIGIELEGSSHRPFTDTQYRRLQQLLARLFAAWPIRYIAGHSDVAPGRKEDPGPYFEWPRLQSVLDAHGVVRPFGDAP</sequence>
<dbReference type="GO" id="GO:0008745">
    <property type="term" value="F:N-acetylmuramoyl-L-alanine amidase activity"/>
    <property type="evidence" value="ECO:0007669"/>
    <property type="project" value="UniProtKB-EC"/>
</dbReference>
<organism evidence="14 15">
    <name type="scientific">Lautropia dentalis</name>
    <dbReference type="NCBI Taxonomy" id="2490857"/>
    <lineage>
        <taxon>Bacteria</taxon>
        <taxon>Pseudomonadati</taxon>
        <taxon>Pseudomonadota</taxon>
        <taxon>Betaproteobacteria</taxon>
        <taxon>Burkholderiales</taxon>
        <taxon>Burkholderiaceae</taxon>
        <taxon>Lautropia</taxon>
    </lineage>
</organism>
<dbReference type="Proteomes" id="UP000270261">
    <property type="component" value="Unassembled WGS sequence"/>
</dbReference>
<dbReference type="InterPro" id="IPR036505">
    <property type="entry name" value="Amidase/PGRP_sf"/>
</dbReference>
<evidence type="ECO:0000259" key="13">
    <source>
        <dbReference type="SMART" id="SM00644"/>
    </source>
</evidence>
<dbReference type="CDD" id="cd06583">
    <property type="entry name" value="PGRP"/>
    <property type="match status" value="1"/>
</dbReference>
<dbReference type="OrthoDB" id="9794842at2"/>
<evidence type="ECO:0000256" key="4">
    <source>
        <dbReference type="ARBA" id="ARBA00007553"/>
    </source>
</evidence>
<proteinExistence type="inferred from homology"/>
<comment type="caution">
    <text evidence="14">The sequence shown here is derived from an EMBL/GenBank/DDBJ whole genome shotgun (WGS) entry which is preliminary data.</text>
</comment>